<dbReference type="EMBL" id="CP146016">
    <property type="protein sequence ID" value="WWQ61089.1"/>
    <property type="molecule type" value="Genomic_DNA"/>
</dbReference>
<evidence type="ECO:0000259" key="1">
    <source>
        <dbReference type="Pfam" id="PF22662"/>
    </source>
</evidence>
<dbReference type="GeneID" id="89335727"/>
<evidence type="ECO:0000313" key="3">
    <source>
        <dbReference type="Proteomes" id="UP001432202"/>
    </source>
</evidence>
<dbReference type="InterPro" id="IPR054588">
    <property type="entry name" value="Csa3_N"/>
</dbReference>
<accession>A0AAX4L2E5</accession>
<dbReference type="Pfam" id="PF22662">
    <property type="entry name" value="Csa3_N"/>
    <property type="match status" value="1"/>
</dbReference>
<sequence>MKSYFVTLGFNETYLLRLLNETSAQKEDKLVIVVPSPIVSGTRTAIENVKIQSYRLHYPEPEVHEIKLSDFNTTLSQILDYLLPLPEPIISDLTIGMRMFNSLILINILISKKKFTVYLRDEGGGSTVISFNDNAINALLRDYTKEEMRMLDVIKRNNGISTTELAKVLGKSEKTLLNKITELKKIGIVTQKGKDRKVEITPLGENAMKLIEKKLTSSVSNLQKCGQKASPF</sequence>
<dbReference type="SUPFAM" id="SSF46785">
    <property type="entry name" value="Winged helix' DNA-binding domain"/>
    <property type="match status" value="1"/>
</dbReference>
<keyword evidence="3" id="KW-1185">Reference proteome</keyword>
<dbReference type="Gene3D" id="1.10.10.10">
    <property type="entry name" value="Winged helix-like DNA-binding domain superfamily/Winged helix DNA-binding domain"/>
    <property type="match status" value="1"/>
</dbReference>
<dbReference type="NCBIfam" id="TIGR01884">
    <property type="entry name" value="cas_HTH"/>
    <property type="match status" value="1"/>
</dbReference>
<organism evidence="2 3">
    <name type="scientific">Sulfolobus tengchongensis</name>
    <dbReference type="NCBI Taxonomy" id="207809"/>
    <lineage>
        <taxon>Archaea</taxon>
        <taxon>Thermoproteota</taxon>
        <taxon>Thermoprotei</taxon>
        <taxon>Sulfolobales</taxon>
        <taxon>Sulfolobaceae</taxon>
        <taxon>Sulfolobus</taxon>
    </lineage>
</organism>
<dbReference type="Proteomes" id="UP001432202">
    <property type="component" value="Chromosome"/>
</dbReference>
<dbReference type="Pfam" id="PF25212">
    <property type="entry name" value="HVO_A0114"/>
    <property type="match status" value="1"/>
</dbReference>
<proteinExistence type="predicted"/>
<dbReference type="InterPro" id="IPR036390">
    <property type="entry name" value="WH_DNA-bd_sf"/>
</dbReference>
<evidence type="ECO:0000313" key="2">
    <source>
        <dbReference type="EMBL" id="WWQ61089.1"/>
    </source>
</evidence>
<dbReference type="RefSeq" id="WP_338602870.1">
    <property type="nucleotide sequence ID" value="NZ_CP146016.1"/>
</dbReference>
<feature type="domain" description="Csa3 N-terminal" evidence="1">
    <location>
        <begin position="2"/>
        <end position="119"/>
    </location>
</feature>
<reference evidence="2 3" key="1">
    <citation type="submission" date="2024-02" db="EMBL/GenBank/DDBJ databases">
        <title>STSV induces naive adaptation in Sulfolobus.</title>
        <authorList>
            <person name="Xiang X."/>
            <person name="Song M."/>
        </authorList>
    </citation>
    <scope>NUCLEOTIDE SEQUENCE [LARGE SCALE GENOMIC DNA]</scope>
    <source>
        <strain evidence="2 3">RT2</strain>
    </source>
</reference>
<dbReference type="InterPro" id="IPR036388">
    <property type="entry name" value="WH-like_DNA-bd_sf"/>
</dbReference>
<name>A0AAX4L2E5_9CREN</name>
<protein>
    <submittedName>
        <fullName evidence="2">CRISPR-associated CARF protein Csa3</fullName>
    </submittedName>
</protein>
<gene>
    <name evidence="2" type="primary">csa3</name>
    <name evidence="2" type="ORF">V6M85_03125</name>
</gene>
<dbReference type="Gene3D" id="3.40.50.11700">
    <property type="match status" value="1"/>
</dbReference>
<dbReference type="AlphaFoldDB" id="A0AAX4L2E5"/>
<dbReference type="InterPro" id="IPR010163">
    <property type="entry name" value="Csa3"/>
</dbReference>